<gene>
    <name evidence="3 5" type="primary">lipA</name>
    <name evidence="5" type="ORF">KTQ36_07425</name>
</gene>
<keyword evidence="3" id="KW-0949">S-adenosyl-L-methionine</keyword>
<dbReference type="PANTHER" id="PTHR10949">
    <property type="entry name" value="LIPOYL SYNTHASE"/>
    <property type="match status" value="1"/>
</dbReference>
<comment type="subcellular location">
    <subcellularLocation>
        <location evidence="3">Cytoplasm</location>
    </subcellularLocation>
</comment>
<comment type="similarity">
    <text evidence="3">Belongs to the radical SAM superfamily. Lipoyl synthase family.</text>
</comment>
<sequence>MVAHGLALRAFIAISRLMNAPFDQNAPKKRKPDWIRVKAPVSKGYAETRKLMRDLGLATVCEEAACPNIGECWTKKHATVMILGDTCTRACAFCNVKTGMPRAVDAKEPEHVATAAAEMGLEHIVITSVDRDDLPDGGADQFVKVIQQLRDKTPDTTIEILTPDFRNKHEAAIEKIVEARPDVFNHNLETVPRLYPTVRPGARYYASLRLLEQVKKLDPSIFTKSGVMVGLGEERLEVHQVMDDMRSADIDFLTMGQYLQPTPKHHEVKEYVTPKAFDAYASIARAKGFLLVAASPLTRSSYHAGDDFKKMQDARAKKLARMGA</sequence>
<feature type="binding site" evidence="3">
    <location>
        <position position="94"/>
    </location>
    <ligand>
        <name>[4Fe-4S] cluster</name>
        <dbReference type="ChEBI" id="CHEBI:49883"/>
        <label>2</label>
        <note>4Fe-4S-S-AdoMet</note>
    </ligand>
</feature>
<keyword evidence="3" id="KW-0963">Cytoplasm</keyword>
<feature type="binding site" evidence="3">
    <location>
        <position position="72"/>
    </location>
    <ligand>
        <name>[4Fe-4S] cluster</name>
        <dbReference type="ChEBI" id="CHEBI:49883"/>
        <label>1</label>
    </ligand>
</feature>
<dbReference type="NCBIfam" id="TIGR00510">
    <property type="entry name" value="lipA"/>
    <property type="match status" value="1"/>
</dbReference>
<comment type="cofactor">
    <cofactor evidence="3">
        <name>[4Fe-4S] cluster</name>
        <dbReference type="ChEBI" id="CHEBI:49883"/>
    </cofactor>
    <text evidence="3">Binds 2 [4Fe-4S] clusters per subunit. One cluster is coordinated with 3 cysteines and an exchangeable S-adenosyl-L-methionine.</text>
</comment>
<evidence type="ECO:0000313" key="5">
    <source>
        <dbReference type="EMBL" id="MBW0145124.1"/>
    </source>
</evidence>
<evidence type="ECO:0000256" key="3">
    <source>
        <dbReference type="HAMAP-Rule" id="MF_00206"/>
    </source>
</evidence>
<accession>A0ABS6V6C8</accession>
<dbReference type="SFLD" id="SFLDG01058">
    <property type="entry name" value="lipoyl_synthase_like"/>
    <property type="match status" value="1"/>
</dbReference>
<dbReference type="Pfam" id="PF04055">
    <property type="entry name" value="Radical_SAM"/>
    <property type="match status" value="1"/>
</dbReference>
<dbReference type="PANTHER" id="PTHR10949:SF0">
    <property type="entry name" value="LIPOYL SYNTHASE, MITOCHONDRIAL"/>
    <property type="match status" value="1"/>
</dbReference>
<comment type="function">
    <text evidence="3">Catalyzes the radical-mediated insertion of two sulfur atoms into the C-6 and C-8 positions of the octanoyl moiety bound to the lipoyl domains of lipoate-dependent enzymes, thereby converting the octanoylated domains into lipoylated derivatives.</text>
</comment>
<dbReference type="NCBIfam" id="NF004019">
    <property type="entry name" value="PRK05481.1"/>
    <property type="match status" value="1"/>
</dbReference>
<dbReference type="PIRSF" id="PIRSF005963">
    <property type="entry name" value="Lipoyl_synth"/>
    <property type="match status" value="1"/>
</dbReference>
<dbReference type="InterPro" id="IPR006638">
    <property type="entry name" value="Elp3/MiaA/NifB-like_rSAM"/>
</dbReference>
<keyword evidence="3" id="KW-0411">Iron-sulfur</keyword>
<keyword evidence="6" id="KW-1185">Reference proteome</keyword>
<dbReference type="InterPro" id="IPR003698">
    <property type="entry name" value="Lipoyl_synth"/>
</dbReference>
<keyword evidence="3" id="KW-0408">Iron</keyword>
<dbReference type="EMBL" id="JAHVAH010000001">
    <property type="protein sequence ID" value="MBW0145124.1"/>
    <property type="molecule type" value="Genomic_DNA"/>
</dbReference>
<feature type="binding site" evidence="3">
    <location>
        <position position="301"/>
    </location>
    <ligand>
        <name>[4Fe-4S] cluster</name>
        <dbReference type="ChEBI" id="CHEBI:49883"/>
        <label>1</label>
    </ligand>
</feature>
<comment type="pathway">
    <text evidence="3">Protein modification; protein lipoylation via endogenous pathway; protein N(6)-(lipoyl)lysine from octanoyl-[acyl-carrier-protein]: step 2/2.</text>
</comment>
<feature type="binding site" evidence="3">
    <location>
        <position position="87"/>
    </location>
    <ligand>
        <name>[4Fe-4S] cluster</name>
        <dbReference type="ChEBI" id="CHEBI:49883"/>
        <label>2</label>
        <note>4Fe-4S-S-AdoMet</note>
    </ligand>
</feature>
<dbReference type="InterPro" id="IPR031691">
    <property type="entry name" value="LIAS_N"/>
</dbReference>
<feature type="domain" description="Radical SAM core" evidence="4">
    <location>
        <begin position="73"/>
        <end position="290"/>
    </location>
</feature>
<dbReference type="Proteomes" id="UP000698028">
    <property type="component" value="Unassembled WGS sequence"/>
</dbReference>
<dbReference type="HAMAP" id="MF_00206">
    <property type="entry name" value="Lipoyl_synth"/>
    <property type="match status" value="1"/>
</dbReference>
<keyword evidence="3" id="KW-0479">Metal-binding</keyword>
<dbReference type="EC" id="2.8.1.8" evidence="3"/>
<keyword evidence="3 5" id="KW-0808">Transferase</keyword>
<keyword evidence="1 3" id="KW-0004">4Fe-4S</keyword>
<evidence type="ECO:0000313" key="6">
    <source>
        <dbReference type="Proteomes" id="UP000698028"/>
    </source>
</evidence>
<feature type="binding site" evidence="3">
    <location>
        <position position="61"/>
    </location>
    <ligand>
        <name>[4Fe-4S] cluster</name>
        <dbReference type="ChEBI" id="CHEBI:49883"/>
        <label>1</label>
    </ligand>
</feature>
<dbReference type="SMART" id="SM00729">
    <property type="entry name" value="Elp3"/>
    <property type="match status" value="1"/>
</dbReference>
<dbReference type="SFLD" id="SFLDS00029">
    <property type="entry name" value="Radical_SAM"/>
    <property type="match status" value="1"/>
</dbReference>
<dbReference type="SFLD" id="SFLDF00271">
    <property type="entry name" value="lipoyl_synthase"/>
    <property type="match status" value="1"/>
</dbReference>
<feature type="binding site" evidence="3">
    <location>
        <position position="66"/>
    </location>
    <ligand>
        <name>[4Fe-4S] cluster</name>
        <dbReference type="ChEBI" id="CHEBI:49883"/>
        <label>1</label>
    </ligand>
</feature>
<dbReference type="PROSITE" id="PS51918">
    <property type="entry name" value="RADICAL_SAM"/>
    <property type="match status" value="1"/>
</dbReference>
<organism evidence="5 6">
    <name type="scientific">Sphingomicrobium clamense</name>
    <dbReference type="NCBI Taxonomy" id="2851013"/>
    <lineage>
        <taxon>Bacteria</taxon>
        <taxon>Pseudomonadati</taxon>
        <taxon>Pseudomonadota</taxon>
        <taxon>Alphaproteobacteria</taxon>
        <taxon>Sphingomonadales</taxon>
        <taxon>Sphingomonadaceae</taxon>
        <taxon>Sphingomicrobium</taxon>
    </lineage>
</organism>
<comment type="catalytic activity">
    <reaction evidence="2 3">
        <text>[[Fe-S] cluster scaffold protein carrying a second [4Fe-4S](2+) cluster] + N(6)-octanoyl-L-lysyl-[protein] + 2 oxidized [2Fe-2S]-[ferredoxin] + 2 S-adenosyl-L-methionine + 4 H(+) = [[Fe-S] cluster scaffold protein] + N(6)-[(R)-dihydrolipoyl]-L-lysyl-[protein] + 4 Fe(3+) + 2 hydrogen sulfide + 2 5'-deoxyadenosine + 2 L-methionine + 2 reduced [2Fe-2S]-[ferredoxin]</text>
        <dbReference type="Rhea" id="RHEA:16585"/>
        <dbReference type="Rhea" id="RHEA-COMP:9928"/>
        <dbReference type="Rhea" id="RHEA-COMP:10000"/>
        <dbReference type="Rhea" id="RHEA-COMP:10001"/>
        <dbReference type="Rhea" id="RHEA-COMP:10475"/>
        <dbReference type="Rhea" id="RHEA-COMP:14568"/>
        <dbReference type="Rhea" id="RHEA-COMP:14569"/>
        <dbReference type="ChEBI" id="CHEBI:15378"/>
        <dbReference type="ChEBI" id="CHEBI:17319"/>
        <dbReference type="ChEBI" id="CHEBI:29034"/>
        <dbReference type="ChEBI" id="CHEBI:29919"/>
        <dbReference type="ChEBI" id="CHEBI:33722"/>
        <dbReference type="ChEBI" id="CHEBI:33737"/>
        <dbReference type="ChEBI" id="CHEBI:33738"/>
        <dbReference type="ChEBI" id="CHEBI:57844"/>
        <dbReference type="ChEBI" id="CHEBI:59789"/>
        <dbReference type="ChEBI" id="CHEBI:78809"/>
        <dbReference type="ChEBI" id="CHEBI:83100"/>
        <dbReference type="EC" id="2.8.1.8"/>
    </reaction>
</comment>
<evidence type="ECO:0000256" key="1">
    <source>
        <dbReference type="ARBA" id="ARBA00022485"/>
    </source>
</evidence>
<dbReference type="GO" id="GO:0016992">
    <property type="term" value="F:lipoate synthase activity"/>
    <property type="evidence" value="ECO:0007669"/>
    <property type="project" value="UniProtKB-EC"/>
</dbReference>
<feature type="binding site" evidence="3">
    <location>
        <position position="91"/>
    </location>
    <ligand>
        <name>[4Fe-4S] cluster</name>
        <dbReference type="ChEBI" id="CHEBI:49883"/>
        <label>2</label>
        <note>4Fe-4S-S-AdoMet</note>
    </ligand>
</feature>
<dbReference type="InterPro" id="IPR007197">
    <property type="entry name" value="rSAM"/>
</dbReference>
<dbReference type="NCBIfam" id="NF009544">
    <property type="entry name" value="PRK12928.1"/>
    <property type="match status" value="1"/>
</dbReference>
<evidence type="ECO:0000256" key="2">
    <source>
        <dbReference type="ARBA" id="ARBA00047326"/>
    </source>
</evidence>
<proteinExistence type="inferred from homology"/>
<dbReference type="CDD" id="cd01335">
    <property type="entry name" value="Radical_SAM"/>
    <property type="match status" value="1"/>
</dbReference>
<reference evidence="5 6" key="1">
    <citation type="submission" date="2021-07" db="EMBL/GenBank/DDBJ databases">
        <title>The draft genome sequence of Sphingomicrobium sp. B8.</title>
        <authorList>
            <person name="Mu L."/>
        </authorList>
    </citation>
    <scope>NUCLEOTIDE SEQUENCE [LARGE SCALE GENOMIC DNA]</scope>
    <source>
        <strain evidence="5 6">B8</strain>
    </source>
</reference>
<protein>
    <recommendedName>
        <fullName evidence="3">Lipoyl synthase</fullName>
        <ecNumber evidence="3">2.8.1.8</ecNumber>
    </recommendedName>
    <alternativeName>
        <fullName evidence="3">Lip-syn</fullName>
        <shortName evidence="3">LS</shortName>
    </alternativeName>
    <alternativeName>
        <fullName evidence="3">Lipoate synthase</fullName>
    </alternativeName>
    <alternativeName>
        <fullName evidence="3">Lipoic acid synthase</fullName>
    </alternativeName>
    <alternativeName>
        <fullName evidence="3">Sulfur insertion protein LipA</fullName>
    </alternativeName>
</protein>
<evidence type="ECO:0000259" key="4">
    <source>
        <dbReference type="PROSITE" id="PS51918"/>
    </source>
</evidence>
<name>A0ABS6V6C8_9SPHN</name>
<dbReference type="Pfam" id="PF16881">
    <property type="entry name" value="LIAS_N"/>
    <property type="match status" value="1"/>
</dbReference>
<comment type="caution">
    <text evidence="5">The sequence shown here is derived from an EMBL/GenBank/DDBJ whole genome shotgun (WGS) entry which is preliminary data.</text>
</comment>